<protein>
    <submittedName>
        <fullName evidence="1">Uncharacterized protein</fullName>
    </submittedName>
</protein>
<proteinExistence type="predicted"/>
<evidence type="ECO:0000313" key="2">
    <source>
        <dbReference type="Proteomes" id="UP001597213"/>
    </source>
</evidence>
<reference evidence="2" key="1">
    <citation type="journal article" date="2019" name="Int. J. Syst. Evol. Microbiol.">
        <title>The Global Catalogue of Microorganisms (GCM) 10K type strain sequencing project: providing services to taxonomists for standard genome sequencing and annotation.</title>
        <authorList>
            <consortium name="The Broad Institute Genomics Platform"/>
            <consortium name="The Broad Institute Genome Sequencing Center for Infectious Disease"/>
            <person name="Wu L."/>
            <person name="Ma J."/>
        </authorList>
    </citation>
    <scope>NUCLEOTIDE SEQUENCE [LARGE SCALE GENOMIC DNA]</scope>
    <source>
        <strain evidence="2">CCUG 56029</strain>
    </source>
</reference>
<dbReference type="Proteomes" id="UP001597213">
    <property type="component" value="Unassembled WGS sequence"/>
</dbReference>
<dbReference type="RefSeq" id="WP_379145070.1">
    <property type="nucleotide sequence ID" value="NZ_JBHUEN010000051.1"/>
</dbReference>
<gene>
    <name evidence="1" type="ORF">ACFSCT_17840</name>
</gene>
<name>A0ABW4RBJ6_9RHOB</name>
<organism evidence="1 2">
    <name type="scientific">Paracoccus pacificus</name>
    <dbReference type="NCBI Taxonomy" id="1463598"/>
    <lineage>
        <taxon>Bacteria</taxon>
        <taxon>Pseudomonadati</taxon>
        <taxon>Pseudomonadota</taxon>
        <taxon>Alphaproteobacteria</taxon>
        <taxon>Rhodobacterales</taxon>
        <taxon>Paracoccaceae</taxon>
        <taxon>Paracoccus</taxon>
    </lineage>
</organism>
<keyword evidence="2" id="KW-1185">Reference proteome</keyword>
<comment type="caution">
    <text evidence="1">The sequence shown here is derived from an EMBL/GenBank/DDBJ whole genome shotgun (WGS) entry which is preliminary data.</text>
</comment>
<evidence type="ECO:0000313" key="1">
    <source>
        <dbReference type="EMBL" id="MFD1883576.1"/>
    </source>
</evidence>
<accession>A0ABW4RBJ6</accession>
<sequence length="119" mass="13305">MAVFFSGKPILDNTEAWRTILRKIKPFFHRTVVLNRNGAAVLAMEAVFEDMGGIPKKVMLHGYKPDYRHDAAELVAPTEIEDPMPTLNLSMVKHVFHIEADGISFVVAVDGTKVTARRV</sequence>
<dbReference type="EMBL" id="JBHUEN010000051">
    <property type="protein sequence ID" value="MFD1883576.1"/>
    <property type="molecule type" value="Genomic_DNA"/>
</dbReference>